<gene>
    <name evidence="3" type="ORF">KFE25_007343</name>
</gene>
<proteinExistence type="predicted"/>
<accession>A0A8J5XVR1</accession>
<dbReference type="SUPFAM" id="SSF52833">
    <property type="entry name" value="Thioredoxin-like"/>
    <property type="match status" value="1"/>
</dbReference>
<dbReference type="OrthoDB" id="60822at2759"/>
<keyword evidence="4" id="KW-1185">Reference proteome</keyword>
<dbReference type="OMA" id="VIRCNGV"/>
<keyword evidence="1" id="KW-0676">Redox-active center</keyword>
<dbReference type="InterPro" id="IPR011893">
    <property type="entry name" value="Selenoprotein_Rdx-typ"/>
</dbReference>
<dbReference type="Gene3D" id="3.40.30.10">
    <property type="entry name" value="Glutaredoxin"/>
    <property type="match status" value="1"/>
</dbReference>
<feature type="chain" id="PRO_5035248115" evidence="2">
    <location>
        <begin position="16"/>
        <end position="141"/>
    </location>
</feature>
<feature type="signal peptide" evidence="2">
    <location>
        <begin position="1"/>
        <end position="15"/>
    </location>
</feature>
<name>A0A8J5XVR1_DIALT</name>
<dbReference type="Proteomes" id="UP000751190">
    <property type="component" value="Unassembled WGS sequence"/>
</dbReference>
<dbReference type="AlphaFoldDB" id="A0A8J5XVR1"/>
<dbReference type="InterPro" id="IPR036249">
    <property type="entry name" value="Thioredoxin-like_sf"/>
</dbReference>
<evidence type="ECO:0000313" key="3">
    <source>
        <dbReference type="EMBL" id="KAG8468825.1"/>
    </source>
</evidence>
<reference evidence="3" key="1">
    <citation type="submission" date="2021-05" db="EMBL/GenBank/DDBJ databases">
        <title>The genome of the haptophyte Pavlova lutheri (Diacronema luteri, Pavlovales) - a model for lipid biosynthesis in eukaryotic algae.</title>
        <authorList>
            <person name="Hulatt C.J."/>
            <person name="Posewitz M.C."/>
        </authorList>
    </citation>
    <scope>NUCLEOTIDE SEQUENCE</scope>
    <source>
        <strain evidence="3">NIVA-4/92</strain>
    </source>
</reference>
<evidence type="ECO:0000256" key="2">
    <source>
        <dbReference type="SAM" id="SignalP"/>
    </source>
</evidence>
<dbReference type="NCBIfam" id="TIGR02174">
    <property type="entry name" value="CXXU_selWTH"/>
    <property type="match status" value="1"/>
</dbReference>
<comment type="caution">
    <text evidence="3">The sequence shown here is derived from an EMBL/GenBank/DDBJ whole genome shotgun (WGS) entry which is preliminary data.</text>
</comment>
<evidence type="ECO:0000313" key="4">
    <source>
        <dbReference type="Proteomes" id="UP000751190"/>
    </source>
</evidence>
<organism evidence="3 4">
    <name type="scientific">Diacronema lutheri</name>
    <name type="common">Unicellular marine alga</name>
    <name type="synonym">Monochrysis lutheri</name>
    <dbReference type="NCBI Taxonomy" id="2081491"/>
    <lineage>
        <taxon>Eukaryota</taxon>
        <taxon>Haptista</taxon>
        <taxon>Haptophyta</taxon>
        <taxon>Pavlovophyceae</taxon>
        <taxon>Pavlovales</taxon>
        <taxon>Pavlovaceae</taxon>
        <taxon>Diacronema</taxon>
    </lineage>
</organism>
<dbReference type="EMBL" id="JAGTXO010000003">
    <property type="protein sequence ID" value="KAG8468825.1"/>
    <property type="molecule type" value="Genomic_DNA"/>
</dbReference>
<dbReference type="Pfam" id="PF10262">
    <property type="entry name" value="Rdx"/>
    <property type="match status" value="1"/>
</dbReference>
<dbReference type="PANTHER" id="PTHR36417:SF2">
    <property type="entry name" value="SELENOPROTEIN DOMAIN PROTEIN (AFU_ORTHOLOGUE AFUA_1G05220)"/>
    <property type="match status" value="1"/>
</dbReference>
<sequence length="141" mass="15102">MSLLALVVSAAACVAAPRHASPRAARRCAAAMAWPPASQQGVVQITYCTRCNWMLRSAWLAQELLSTFGQGTDEPGEVASISLVPDASGGVFTVHCNGQLIWDRKAEDPSFPEAKQLKQRVRDVLCPERSLGHSDAQTPTG</sequence>
<evidence type="ECO:0000256" key="1">
    <source>
        <dbReference type="ARBA" id="ARBA00023284"/>
    </source>
</evidence>
<keyword evidence="2" id="KW-0732">Signal</keyword>
<protein>
    <submittedName>
        <fullName evidence="3">Uncharacterized protein</fullName>
    </submittedName>
</protein>
<dbReference type="PANTHER" id="PTHR36417">
    <property type="entry name" value="SELENOPROTEIN DOMAIN PROTEIN (AFU_ORTHOLOGUE AFUA_1G05220)"/>
    <property type="match status" value="1"/>
</dbReference>